<gene>
    <name evidence="1" type="ORF">VP01_11754g1</name>
</gene>
<dbReference type="AlphaFoldDB" id="A0A0L6VR73"/>
<dbReference type="VEuPathDB" id="FungiDB:VP01_11754g1"/>
<proteinExistence type="predicted"/>
<feature type="non-terminal residue" evidence="1">
    <location>
        <position position="1"/>
    </location>
</feature>
<evidence type="ECO:0000313" key="2">
    <source>
        <dbReference type="Proteomes" id="UP000037035"/>
    </source>
</evidence>
<dbReference type="EMBL" id="LAVV01001948">
    <property type="protein sequence ID" value="KNZ63196.1"/>
    <property type="molecule type" value="Genomic_DNA"/>
</dbReference>
<dbReference type="Proteomes" id="UP000037035">
    <property type="component" value="Unassembled WGS sequence"/>
</dbReference>
<sequence length="74" mass="7950">LDSAIQCAPLDPIGLSPARTSWSTSTRLAAFTVTQKPTKSIEELVPAPYHQYLPMLKNSASQGHPGTNMISVLN</sequence>
<protein>
    <submittedName>
        <fullName evidence="1">Polyprotein</fullName>
    </submittedName>
</protein>
<name>A0A0L6VR73_9BASI</name>
<reference evidence="1 2" key="1">
    <citation type="submission" date="2015-08" db="EMBL/GenBank/DDBJ databases">
        <title>Next Generation Sequencing and Analysis of the Genome of Puccinia sorghi L Schw, the Causal Agent of Maize Common Rust.</title>
        <authorList>
            <person name="Rochi L."/>
            <person name="Burguener G."/>
            <person name="Darino M."/>
            <person name="Turjanski A."/>
            <person name="Kreff E."/>
            <person name="Dieguez M.J."/>
            <person name="Sacco F."/>
        </authorList>
    </citation>
    <scope>NUCLEOTIDE SEQUENCE [LARGE SCALE GENOMIC DNA]</scope>
    <source>
        <strain evidence="1 2">RO10H11247</strain>
    </source>
</reference>
<evidence type="ECO:0000313" key="1">
    <source>
        <dbReference type="EMBL" id="KNZ63196.1"/>
    </source>
</evidence>
<accession>A0A0L6VR73</accession>
<comment type="caution">
    <text evidence="1">The sequence shown here is derived from an EMBL/GenBank/DDBJ whole genome shotgun (WGS) entry which is preliminary data.</text>
</comment>
<organism evidence="1 2">
    <name type="scientific">Puccinia sorghi</name>
    <dbReference type="NCBI Taxonomy" id="27349"/>
    <lineage>
        <taxon>Eukaryota</taxon>
        <taxon>Fungi</taxon>
        <taxon>Dikarya</taxon>
        <taxon>Basidiomycota</taxon>
        <taxon>Pucciniomycotina</taxon>
        <taxon>Pucciniomycetes</taxon>
        <taxon>Pucciniales</taxon>
        <taxon>Pucciniaceae</taxon>
        <taxon>Puccinia</taxon>
    </lineage>
</organism>
<keyword evidence="2" id="KW-1185">Reference proteome</keyword>